<dbReference type="PANTHER" id="PTHR42973:SF22">
    <property type="entry name" value="FAD-BINDING PCMH-TYPE DOMAIN-CONTAINING PROTEIN-RELATED"/>
    <property type="match status" value="1"/>
</dbReference>
<evidence type="ECO:0000313" key="7">
    <source>
        <dbReference type="EMBL" id="RMZ66126.1"/>
    </source>
</evidence>
<gene>
    <name evidence="7" type="ORF">GMOD_00005195</name>
</gene>
<dbReference type="InterPro" id="IPR006094">
    <property type="entry name" value="Oxid_FAD_bind_N"/>
</dbReference>
<evidence type="ECO:0000259" key="6">
    <source>
        <dbReference type="PROSITE" id="PS51387"/>
    </source>
</evidence>
<evidence type="ECO:0000256" key="2">
    <source>
        <dbReference type="ARBA" id="ARBA00022630"/>
    </source>
</evidence>
<evidence type="ECO:0000256" key="1">
    <source>
        <dbReference type="ARBA" id="ARBA00005466"/>
    </source>
</evidence>
<dbReference type="Pfam" id="PF01565">
    <property type="entry name" value="FAD_binding_4"/>
    <property type="match status" value="1"/>
</dbReference>
<keyword evidence="5" id="KW-0732">Signal</keyword>
<evidence type="ECO:0000313" key="8">
    <source>
        <dbReference type="Proteomes" id="UP000265663"/>
    </source>
</evidence>
<evidence type="ECO:0000256" key="4">
    <source>
        <dbReference type="ARBA" id="ARBA00023002"/>
    </source>
</evidence>
<dbReference type="InterPro" id="IPR050416">
    <property type="entry name" value="FAD-linked_Oxidoreductase"/>
</dbReference>
<keyword evidence="8" id="KW-1185">Reference proteome</keyword>
<proteinExistence type="inferred from homology"/>
<sequence>MGRKMANFILPLMTAVALAPFTQMDYCCTVLSLTSLKPHLLYLNTTAYTERVESYFDIKQQDLRPNCIVQPKTAHDVSLIVKTLTAASRLKNCKFAIRSAGHTPHAGASNIGDGVTIDLQYLSAVTYDPQSSLVSIGPAANWGDVYKTLEPHGVMATGGRASTVGVAGLILGGGISHFSPEYGLVCDNVVEFEVVLADGDIVTASMTENHDLFTVLKGGNNNFGVVTDLKMRTFKYNGMWGGLVLYPGDAIQGHFEALVKFSNGVGKEPKGAVIVMPMYTSAVGADLVLNAYDYAEPIPRPAIYDEFLMIKGNVSDSTGIRNMSSLAGELAALTTHRIYFGTLTFVNDIKVMKKAHEIYLDVLSNLKAKATGDWAIYTLYQPLPPAYWRESAARGGNVLGLERFGEQVLCLYQPYIMWQGSQQDELFQAAGAELVRRVSEYSESIDAANPYLYLNYADITQDPLASYGAEAVKKMKAAARKYDPSGVFQKLVPGGFKVSNIQ</sequence>
<dbReference type="InterPro" id="IPR016169">
    <property type="entry name" value="FAD-bd_PCMH_sub2"/>
</dbReference>
<evidence type="ECO:0000256" key="3">
    <source>
        <dbReference type="ARBA" id="ARBA00022827"/>
    </source>
</evidence>
<dbReference type="PANTHER" id="PTHR42973">
    <property type="entry name" value="BINDING OXIDOREDUCTASE, PUTATIVE (AFU_ORTHOLOGUE AFUA_1G17690)-RELATED"/>
    <property type="match status" value="1"/>
</dbReference>
<feature type="chain" id="PRO_5018024931" evidence="5">
    <location>
        <begin position="25"/>
        <end position="502"/>
    </location>
</feature>
<organism evidence="7 8">
    <name type="scientific">Pyrenophora seminiperda CCB06</name>
    <dbReference type="NCBI Taxonomy" id="1302712"/>
    <lineage>
        <taxon>Eukaryota</taxon>
        <taxon>Fungi</taxon>
        <taxon>Dikarya</taxon>
        <taxon>Ascomycota</taxon>
        <taxon>Pezizomycotina</taxon>
        <taxon>Dothideomycetes</taxon>
        <taxon>Pleosporomycetidae</taxon>
        <taxon>Pleosporales</taxon>
        <taxon>Pleosporineae</taxon>
        <taxon>Pleosporaceae</taxon>
        <taxon>Pyrenophora</taxon>
    </lineage>
</organism>
<dbReference type="Proteomes" id="UP000265663">
    <property type="component" value="Unassembled WGS sequence"/>
</dbReference>
<reference evidence="7 8" key="1">
    <citation type="journal article" date="2014" name="PLoS ONE">
        <title>De novo Genome Assembly of the Fungal Plant Pathogen Pyrenophora semeniperda.</title>
        <authorList>
            <person name="Soliai M.M."/>
            <person name="Meyer S.E."/>
            <person name="Udall J.A."/>
            <person name="Elzinga D.E."/>
            <person name="Hermansen R.A."/>
            <person name="Bodily P.M."/>
            <person name="Hart A.A."/>
            <person name="Coleman C.E."/>
        </authorList>
    </citation>
    <scope>NUCLEOTIDE SEQUENCE [LARGE SCALE GENOMIC DNA]</scope>
    <source>
        <strain evidence="7 8">CCB06</strain>
        <tissue evidence="7">Mycelium</tissue>
    </source>
</reference>
<dbReference type="InterPro" id="IPR036318">
    <property type="entry name" value="FAD-bd_PCMH-like_sf"/>
</dbReference>
<dbReference type="OrthoDB" id="2151789at2759"/>
<protein>
    <submittedName>
        <fullName evidence="7">FAD binding domain containing</fullName>
    </submittedName>
</protein>
<keyword evidence="2" id="KW-0285">Flavoprotein</keyword>
<dbReference type="GO" id="GO:0071949">
    <property type="term" value="F:FAD binding"/>
    <property type="evidence" value="ECO:0007669"/>
    <property type="project" value="InterPro"/>
</dbReference>
<comment type="similarity">
    <text evidence="1">Belongs to the oxygen-dependent FAD-linked oxidoreductase family.</text>
</comment>
<dbReference type="GO" id="GO:0016491">
    <property type="term" value="F:oxidoreductase activity"/>
    <property type="evidence" value="ECO:0007669"/>
    <property type="project" value="UniProtKB-KW"/>
</dbReference>
<keyword evidence="3" id="KW-0274">FAD</keyword>
<evidence type="ECO:0000256" key="5">
    <source>
        <dbReference type="SAM" id="SignalP"/>
    </source>
</evidence>
<dbReference type="InterPro" id="IPR016166">
    <property type="entry name" value="FAD-bd_PCMH"/>
</dbReference>
<dbReference type="PROSITE" id="PS51387">
    <property type="entry name" value="FAD_PCMH"/>
    <property type="match status" value="1"/>
</dbReference>
<dbReference type="SUPFAM" id="SSF56176">
    <property type="entry name" value="FAD-binding/transporter-associated domain-like"/>
    <property type="match status" value="1"/>
</dbReference>
<name>A0A3M7LVC3_9PLEO</name>
<dbReference type="AlphaFoldDB" id="A0A3M7LVC3"/>
<dbReference type="Gene3D" id="3.30.465.10">
    <property type="match status" value="1"/>
</dbReference>
<feature type="domain" description="FAD-binding PCMH-type" evidence="6">
    <location>
        <begin position="61"/>
        <end position="236"/>
    </location>
</feature>
<accession>A0A3M7LVC3</accession>
<dbReference type="EMBL" id="KE747806">
    <property type="protein sequence ID" value="RMZ66126.1"/>
    <property type="molecule type" value="Genomic_DNA"/>
</dbReference>
<feature type="signal peptide" evidence="5">
    <location>
        <begin position="1"/>
        <end position="24"/>
    </location>
</feature>
<keyword evidence="4" id="KW-0560">Oxidoreductase</keyword>